<dbReference type="Proteomes" id="UP001274896">
    <property type="component" value="Unassembled WGS sequence"/>
</dbReference>
<accession>A0AAE0UPZ3</accession>
<dbReference type="EMBL" id="JAUCMX010000020">
    <property type="protein sequence ID" value="KAK3515452.1"/>
    <property type="molecule type" value="Genomic_DNA"/>
</dbReference>
<evidence type="ECO:0000313" key="2">
    <source>
        <dbReference type="Proteomes" id="UP001274896"/>
    </source>
</evidence>
<dbReference type="AlphaFoldDB" id="A0AAE0UPZ3"/>
<sequence>MDPVKAIFKGRGVAKADCFVMFNYDFSGATVLQETQMIKAMADMKPARWRTVSTELNCLQFVLHHQGSSSWCIVVYKLQDLLMELFQGQVSTVQGLQVTQITRKSGIGWNNQR</sequence>
<name>A0AAE0UPZ3_9TELE</name>
<keyword evidence="2" id="KW-1185">Reference proteome</keyword>
<organism evidence="1 2">
    <name type="scientific">Hemibagrus guttatus</name>
    <dbReference type="NCBI Taxonomy" id="175788"/>
    <lineage>
        <taxon>Eukaryota</taxon>
        <taxon>Metazoa</taxon>
        <taxon>Chordata</taxon>
        <taxon>Craniata</taxon>
        <taxon>Vertebrata</taxon>
        <taxon>Euteleostomi</taxon>
        <taxon>Actinopterygii</taxon>
        <taxon>Neopterygii</taxon>
        <taxon>Teleostei</taxon>
        <taxon>Ostariophysi</taxon>
        <taxon>Siluriformes</taxon>
        <taxon>Bagridae</taxon>
        <taxon>Hemibagrus</taxon>
    </lineage>
</organism>
<evidence type="ECO:0000313" key="1">
    <source>
        <dbReference type="EMBL" id="KAK3515452.1"/>
    </source>
</evidence>
<protein>
    <submittedName>
        <fullName evidence="1">Uncharacterized protein</fullName>
    </submittedName>
</protein>
<gene>
    <name evidence="1" type="ORF">QTP70_021414</name>
</gene>
<proteinExistence type="predicted"/>
<reference evidence="1" key="1">
    <citation type="submission" date="2023-06" db="EMBL/GenBank/DDBJ databases">
        <title>Male Hemibagrus guttatus genome.</title>
        <authorList>
            <person name="Bian C."/>
        </authorList>
    </citation>
    <scope>NUCLEOTIDE SEQUENCE</scope>
    <source>
        <strain evidence="1">Male_cb2023</strain>
        <tissue evidence="1">Muscle</tissue>
    </source>
</reference>
<comment type="caution">
    <text evidence="1">The sequence shown here is derived from an EMBL/GenBank/DDBJ whole genome shotgun (WGS) entry which is preliminary data.</text>
</comment>